<dbReference type="Proteomes" id="UP000217790">
    <property type="component" value="Unassembled WGS sequence"/>
</dbReference>
<reference evidence="2" key="1">
    <citation type="journal article" date="2017" name="Nat. Ecol. Evol.">
        <title>Genome expansion and lineage-specific genetic innovations in the forest pathogenic fungi Armillaria.</title>
        <authorList>
            <person name="Sipos G."/>
            <person name="Prasanna A.N."/>
            <person name="Walter M.C."/>
            <person name="O'Connor E."/>
            <person name="Balint B."/>
            <person name="Krizsan K."/>
            <person name="Kiss B."/>
            <person name="Hess J."/>
            <person name="Varga T."/>
            <person name="Slot J."/>
            <person name="Riley R."/>
            <person name="Boka B."/>
            <person name="Rigling D."/>
            <person name="Barry K."/>
            <person name="Lee J."/>
            <person name="Mihaltcheva S."/>
            <person name="LaButti K."/>
            <person name="Lipzen A."/>
            <person name="Waldron R."/>
            <person name="Moloney N.M."/>
            <person name="Sperisen C."/>
            <person name="Kredics L."/>
            <person name="Vagvoelgyi C."/>
            <person name="Patrignani A."/>
            <person name="Fitzpatrick D."/>
            <person name="Nagy I."/>
            <person name="Doyle S."/>
            <person name="Anderson J.B."/>
            <person name="Grigoriev I.V."/>
            <person name="Gueldener U."/>
            <person name="Muensterkoetter M."/>
            <person name="Nagy L.G."/>
        </authorList>
    </citation>
    <scope>NUCLEOTIDE SEQUENCE [LARGE SCALE GENOMIC DNA]</scope>
    <source>
        <strain evidence="2">Ar21-2</strain>
    </source>
</reference>
<name>A0A2H3CS10_ARMGA</name>
<dbReference type="OrthoDB" id="2922577at2759"/>
<dbReference type="AlphaFoldDB" id="A0A2H3CS10"/>
<sequence>MDGAFLHSLTLPALKNMELYDSASWTQDIYHEVSLLYDLVIHSAYNLSSLKVVNCALNENLIHILEASPELTSLMLQISEWDSGSAQTIKDLFDRLRNFEHVLIPRLQSFTLTMEDADFLGTNFGLFGHIFGYFIED</sequence>
<accession>A0A2H3CS10</accession>
<organism evidence="1 2">
    <name type="scientific">Armillaria gallica</name>
    <name type="common">Bulbous honey fungus</name>
    <name type="synonym">Armillaria bulbosa</name>
    <dbReference type="NCBI Taxonomy" id="47427"/>
    <lineage>
        <taxon>Eukaryota</taxon>
        <taxon>Fungi</taxon>
        <taxon>Dikarya</taxon>
        <taxon>Basidiomycota</taxon>
        <taxon>Agaricomycotina</taxon>
        <taxon>Agaricomycetes</taxon>
        <taxon>Agaricomycetidae</taxon>
        <taxon>Agaricales</taxon>
        <taxon>Marasmiineae</taxon>
        <taxon>Physalacriaceae</taxon>
        <taxon>Armillaria</taxon>
    </lineage>
</organism>
<protein>
    <submittedName>
        <fullName evidence="1">Uncharacterized protein</fullName>
    </submittedName>
</protein>
<dbReference type="EMBL" id="KZ293700">
    <property type="protein sequence ID" value="PBK84204.1"/>
    <property type="molecule type" value="Genomic_DNA"/>
</dbReference>
<evidence type="ECO:0000313" key="1">
    <source>
        <dbReference type="EMBL" id="PBK84204.1"/>
    </source>
</evidence>
<proteinExistence type="predicted"/>
<gene>
    <name evidence="1" type="ORF">ARMGADRAFT_1088659</name>
</gene>
<keyword evidence="2" id="KW-1185">Reference proteome</keyword>
<evidence type="ECO:0000313" key="2">
    <source>
        <dbReference type="Proteomes" id="UP000217790"/>
    </source>
</evidence>
<dbReference type="InParanoid" id="A0A2H3CS10"/>